<dbReference type="SMART" id="SM00538">
    <property type="entry name" value="POP4"/>
    <property type="match status" value="1"/>
</dbReference>
<dbReference type="Pfam" id="PF01868">
    <property type="entry name" value="RNase_P-MRP_p29"/>
    <property type="match status" value="1"/>
</dbReference>
<dbReference type="GO" id="GO:0000172">
    <property type="term" value="C:ribonuclease MRP complex"/>
    <property type="evidence" value="ECO:0007669"/>
    <property type="project" value="InterPro"/>
</dbReference>
<dbReference type="GO" id="GO:0001682">
    <property type="term" value="P:tRNA 5'-leader removal"/>
    <property type="evidence" value="ECO:0007669"/>
    <property type="project" value="InterPro"/>
</dbReference>
<dbReference type="InterPro" id="IPR002730">
    <property type="entry name" value="Rpp29/RNP1"/>
</dbReference>
<comment type="similarity">
    <text evidence="2">Belongs to the eukaryotic/archaeal RNase P protein component 1 family.</text>
</comment>
<dbReference type="InterPro" id="IPR016848">
    <property type="entry name" value="RNase_P/MRP_Rpp29-subunit"/>
</dbReference>
<protein>
    <recommendedName>
        <fullName evidence="3">Ribonuclease P protein subunit</fullName>
    </recommendedName>
</protein>
<accession>R9AUH0</accession>
<dbReference type="GO" id="GO:0006364">
    <property type="term" value="P:rRNA processing"/>
    <property type="evidence" value="ECO:0007669"/>
    <property type="project" value="TreeGrafter"/>
</dbReference>
<evidence type="ECO:0000256" key="1">
    <source>
        <dbReference type="ARBA" id="ARBA00004123"/>
    </source>
</evidence>
<dbReference type="STRING" id="1299270.R9AUH0"/>
<organism evidence="5 6">
    <name type="scientific">Wallemia ichthyophaga (strain EXF-994 / CBS 113033)</name>
    <dbReference type="NCBI Taxonomy" id="1299270"/>
    <lineage>
        <taxon>Eukaryota</taxon>
        <taxon>Fungi</taxon>
        <taxon>Dikarya</taxon>
        <taxon>Basidiomycota</taxon>
        <taxon>Wallemiomycotina</taxon>
        <taxon>Wallemiomycetes</taxon>
        <taxon>Wallemiales</taxon>
        <taxon>Wallemiaceae</taxon>
        <taxon>Wallemia</taxon>
    </lineage>
</organism>
<dbReference type="eggNOG" id="KOG4046">
    <property type="taxonomic scope" value="Eukaryota"/>
</dbReference>
<evidence type="ECO:0000313" key="6">
    <source>
        <dbReference type="Proteomes" id="UP000014064"/>
    </source>
</evidence>
<feature type="compositionally biased region" description="Basic residues" evidence="4">
    <location>
        <begin position="50"/>
        <end position="59"/>
    </location>
</feature>
<name>R9AUH0_WALI9</name>
<dbReference type="HOGENOM" id="CLU_078577_2_0_1"/>
<dbReference type="PANTHER" id="PTHR13348:SF0">
    <property type="entry name" value="RIBONUCLEASE P PROTEIN SUBUNIT P29"/>
    <property type="match status" value="1"/>
</dbReference>
<gene>
    <name evidence="5" type="ORF">J056_002905</name>
</gene>
<dbReference type="Proteomes" id="UP000014064">
    <property type="component" value="Unassembled WGS sequence"/>
</dbReference>
<evidence type="ECO:0000256" key="2">
    <source>
        <dbReference type="ARBA" id="ARBA00006181"/>
    </source>
</evidence>
<keyword evidence="6" id="KW-1185">Reference proteome</keyword>
<dbReference type="InterPro" id="IPR036980">
    <property type="entry name" value="RNase_P/MRP_Rpp29_sf"/>
</dbReference>
<dbReference type="GeneID" id="20375857"/>
<evidence type="ECO:0000256" key="4">
    <source>
        <dbReference type="SAM" id="MobiDB-lite"/>
    </source>
</evidence>
<dbReference type="EMBL" id="KE007226">
    <property type="protein sequence ID" value="EOR03736.1"/>
    <property type="molecule type" value="Genomic_DNA"/>
</dbReference>
<evidence type="ECO:0000313" key="5">
    <source>
        <dbReference type="EMBL" id="EOR03736.1"/>
    </source>
</evidence>
<dbReference type="InterPro" id="IPR023534">
    <property type="entry name" value="Rof/RNase_P-like"/>
</dbReference>
<feature type="compositionally biased region" description="Low complexity" evidence="4">
    <location>
        <begin position="38"/>
        <end position="49"/>
    </location>
</feature>
<sequence>MSFAEKLLRSRLNEDNEEKASKVYSSKLEDSTVMLDNPLKASKPAAKPAKPTKSKRRRQQLQYSVKKCAMSYETAVKMNKLWNEYIKDIIAGDINSIQSKMLKADLCGCRLIVHSSNNASLVGKEGICILETENSFAIITPDSTHKSIPKNGCVFAIQSDMFTLHLHANNFKFRNVDRLNKKFKHKLIV</sequence>
<dbReference type="RefSeq" id="XP_009266484.1">
    <property type="nucleotide sequence ID" value="XM_009268209.1"/>
</dbReference>
<feature type="region of interest" description="Disordered" evidence="4">
    <location>
        <begin position="37"/>
        <end position="59"/>
    </location>
</feature>
<comment type="subcellular location">
    <subcellularLocation>
        <location evidence="1">Nucleus</location>
    </subcellularLocation>
</comment>
<dbReference type="GO" id="GO:0033204">
    <property type="term" value="F:ribonuclease P RNA binding"/>
    <property type="evidence" value="ECO:0007669"/>
    <property type="project" value="InterPro"/>
</dbReference>
<evidence type="ECO:0000256" key="3">
    <source>
        <dbReference type="PIRNR" id="PIRNR027081"/>
    </source>
</evidence>
<dbReference type="KEGG" id="wic:J056_002905"/>
<reference evidence="6" key="1">
    <citation type="journal article" date="2013" name="BMC Genomics">
        <title>Genome and transcriptome sequencing of the halophilic fungus Wallemia ichthyophaga: haloadaptations present and absent.</title>
        <authorList>
            <person name="Zajc J."/>
            <person name="Liu Y."/>
            <person name="Dai W."/>
            <person name="Yang Z."/>
            <person name="Hu J."/>
            <person name="Gostincar C."/>
            <person name="Gunde-Cimerman N."/>
        </authorList>
    </citation>
    <scope>NUCLEOTIDE SEQUENCE [LARGE SCALE GENOMIC DNA]</scope>
    <source>
        <strain evidence="6">EXF-994 / CBS 113033</strain>
    </source>
</reference>
<dbReference type="OrthoDB" id="124041at2759"/>
<dbReference type="PIRSF" id="PIRSF027081">
    <property type="entry name" value="RNase_P/MRP_p29_subunit"/>
    <property type="match status" value="1"/>
</dbReference>
<dbReference type="GO" id="GO:0030677">
    <property type="term" value="C:ribonuclease P complex"/>
    <property type="evidence" value="ECO:0007669"/>
    <property type="project" value="InterPro"/>
</dbReference>
<dbReference type="PANTHER" id="PTHR13348">
    <property type="entry name" value="RIBONUCLEASE P SUBUNIT P29"/>
    <property type="match status" value="1"/>
</dbReference>
<proteinExistence type="inferred from homology"/>
<dbReference type="SUPFAM" id="SSF101744">
    <property type="entry name" value="Rof/RNase P subunit-like"/>
    <property type="match status" value="1"/>
</dbReference>
<keyword evidence="3" id="KW-0539">Nucleus</keyword>
<keyword evidence="3" id="KW-0819">tRNA processing</keyword>
<dbReference type="GO" id="GO:0005634">
    <property type="term" value="C:nucleus"/>
    <property type="evidence" value="ECO:0007669"/>
    <property type="project" value="UniProtKB-SubCell"/>
</dbReference>
<dbReference type="AlphaFoldDB" id="R9AUH0"/>
<dbReference type="Gene3D" id="2.30.30.210">
    <property type="entry name" value="Ribonuclease P/MRP, subunit p29"/>
    <property type="match status" value="1"/>
</dbReference>